<protein>
    <recommendedName>
        <fullName evidence="10">4-hydroxythreonine-4-phosphate dehydrogenase</fullName>
        <ecNumber evidence="10">1.1.1.262</ecNumber>
    </recommendedName>
    <alternativeName>
        <fullName evidence="10">4-(phosphohydroxy)-L-threonine dehydrogenase</fullName>
    </alternativeName>
</protein>
<evidence type="ECO:0000256" key="9">
    <source>
        <dbReference type="ARBA" id="ARBA00023285"/>
    </source>
</evidence>
<dbReference type="GO" id="GO:0000287">
    <property type="term" value="F:magnesium ion binding"/>
    <property type="evidence" value="ECO:0007669"/>
    <property type="project" value="UniProtKB-UniRule"/>
</dbReference>
<feature type="binding site" evidence="10">
    <location>
        <position position="166"/>
    </location>
    <ligand>
        <name>a divalent metal cation</name>
        <dbReference type="ChEBI" id="CHEBI:60240"/>
        <note>ligand shared between dimeric partners</note>
    </ligand>
</feature>
<dbReference type="GO" id="GO:0008270">
    <property type="term" value="F:zinc ion binding"/>
    <property type="evidence" value="ECO:0007669"/>
    <property type="project" value="UniProtKB-UniRule"/>
</dbReference>
<dbReference type="RefSeq" id="WP_164452526.1">
    <property type="nucleotide sequence ID" value="NZ_JAAIJQ010000021.1"/>
</dbReference>
<comment type="pathway">
    <text evidence="10">Cofactor biosynthesis; pyridoxine 5'-phosphate biosynthesis; pyridoxine 5'-phosphate from D-erythrose 4-phosphate: step 4/5.</text>
</comment>
<evidence type="ECO:0000256" key="4">
    <source>
        <dbReference type="ARBA" id="ARBA00022842"/>
    </source>
</evidence>
<keyword evidence="12" id="KW-1185">Reference proteome</keyword>
<keyword evidence="9 10" id="KW-0170">Cobalt</keyword>
<feature type="binding site" evidence="10">
    <location>
        <position position="137"/>
    </location>
    <ligand>
        <name>substrate</name>
    </ligand>
</feature>
<feature type="binding site" evidence="10">
    <location>
        <position position="274"/>
    </location>
    <ligand>
        <name>substrate</name>
    </ligand>
</feature>
<feature type="binding site" evidence="10">
    <location>
        <position position="138"/>
    </location>
    <ligand>
        <name>substrate</name>
    </ligand>
</feature>
<comment type="similarity">
    <text evidence="10">Belongs to the PdxA family.</text>
</comment>
<keyword evidence="2 10" id="KW-0479">Metal-binding</keyword>
<dbReference type="GO" id="GO:0005737">
    <property type="term" value="C:cytoplasm"/>
    <property type="evidence" value="ECO:0007669"/>
    <property type="project" value="UniProtKB-SubCell"/>
</dbReference>
<feature type="binding site" evidence="10">
    <location>
        <position position="292"/>
    </location>
    <ligand>
        <name>substrate</name>
    </ligand>
</feature>
<feature type="binding site" evidence="10">
    <location>
        <position position="211"/>
    </location>
    <ligand>
        <name>a divalent metal cation</name>
        <dbReference type="ChEBI" id="CHEBI:60240"/>
        <note>ligand shared between dimeric partners</note>
    </ligand>
</feature>
<evidence type="ECO:0000256" key="2">
    <source>
        <dbReference type="ARBA" id="ARBA00022723"/>
    </source>
</evidence>
<keyword evidence="4 10" id="KW-0460">Magnesium</keyword>
<dbReference type="EC" id="1.1.1.262" evidence="10"/>
<dbReference type="HAMAP" id="MF_00536">
    <property type="entry name" value="PdxA"/>
    <property type="match status" value="1"/>
</dbReference>
<evidence type="ECO:0000256" key="6">
    <source>
        <dbReference type="ARBA" id="ARBA00023002"/>
    </source>
</evidence>
<evidence type="ECO:0000256" key="7">
    <source>
        <dbReference type="ARBA" id="ARBA00023027"/>
    </source>
</evidence>
<dbReference type="EMBL" id="JAAIJQ010000021">
    <property type="protein sequence ID" value="NEV62054.1"/>
    <property type="molecule type" value="Genomic_DNA"/>
</dbReference>
<dbReference type="PANTHER" id="PTHR30004">
    <property type="entry name" value="4-HYDROXYTHREONINE-4-PHOSPHATE DEHYDROGENASE"/>
    <property type="match status" value="1"/>
</dbReference>
<dbReference type="SUPFAM" id="SSF53659">
    <property type="entry name" value="Isocitrate/Isopropylmalate dehydrogenase-like"/>
    <property type="match status" value="1"/>
</dbReference>
<comment type="miscellaneous">
    <text evidence="10">The active site is located at the dimer interface.</text>
</comment>
<comment type="catalytic activity">
    <reaction evidence="10">
        <text>4-(phosphooxy)-L-threonine + NAD(+) = 3-amino-2-oxopropyl phosphate + CO2 + NADH</text>
        <dbReference type="Rhea" id="RHEA:32275"/>
        <dbReference type="ChEBI" id="CHEBI:16526"/>
        <dbReference type="ChEBI" id="CHEBI:57279"/>
        <dbReference type="ChEBI" id="CHEBI:57540"/>
        <dbReference type="ChEBI" id="CHEBI:57945"/>
        <dbReference type="ChEBI" id="CHEBI:58452"/>
        <dbReference type="EC" id="1.1.1.262"/>
    </reaction>
</comment>
<gene>
    <name evidence="10 11" type="primary">pdxA</name>
    <name evidence="11" type="ORF">G3446_09155</name>
</gene>
<comment type="function">
    <text evidence="10">Catalyzes the NAD(P)-dependent oxidation of 4-(phosphooxy)-L-threonine (HTP) into 2-amino-3-oxo-4-(phosphooxy)butyric acid which spontaneously decarboxylates to form 3-amino-2-oxopropyl phosphate (AHAP).</text>
</comment>
<keyword evidence="6 10" id="KW-0560">Oxidoreductase</keyword>
<name>A0A6M0JYA1_9GAMM</name>
<evidence type="ECO:0000256" key="8">
    <source>
        <dbReference type="ARBA" id="ARBA00023096"/>
    </source>
</evidence>
<keyword evidence="5 10" id="KW-0521">NADP</keyword>
<keyword evidence="8 10" id="KW-0664">Pyridoxine biosynthesis</keyword>
<sequence length="337" mass="35579">MSRQPPRLALTPGEPAGIGPDLVVRLAREGSPAELIALADPALLIARAQRLGIRLSIEDFDPQAPPRPTQPGHLSVAPIALAQPCTPGRLDPANGHYVTRALIQACDGCLDGTFDAMVTAPVHKGVINDAGIPFTGHTELLAERCGAEPVMMLAVPELRVALATTHLPLCEVPRAITPERLRRVILTLDHDLRSKLGIHKPRILVCGLNPHAGEGGHLGREEVEVIQPVLAELRSRGLDLVGPLPADTAFVPDKLAQADAVLAMYHDQGLPVLKHLGFGRAVNITLGLPIIRTSVDHGTALDLAGTMEADLGSLIAAVEMATEMAGSAARQSRRAAT</sequence>
<dbReference type="Gene3D" id="3.40.718.10">
    <property type="entry name" value="Isopropylmalate Dehydrogenase"/>
    <property type="match status" value="1"/>
</dbReference>
<evidence type="ECO:0000256" key="1">
    <source>
        <dbReference type="ARBA" id="ARBA00022490"/>
    </source>
</evidence>
<keyword evidence="7 10" id="KW-0520">NAD</keyword>
<evidence type="ECO:0000256" key="3">
    <source>
        <dbReference type="ARBA" id="ARBA00022833"/>
    </source>
</evidence>
<dbReference type="InterPro" id="IPR005255">
    <property type="entry name" value="PdxA_fam"/>
</dbReference>
<dbReference type="NCBIfam" id="TIGR00557">
    <property type="entry name" value="pdxA"/>
    <property type="match status" value="1"/>
</dbReference>
<reference evidence="11 12" key="1">
    <citation type="submission" date="2020-02" db="EMBL/GenBank/DDBJ databases">
        <title>Genome sequences of Thiorhodococcus mannitoliphagus and Thiorhodococcus minor, purple sulfur photosynthetic bacteria in the gammaproteobacterial family, Chromatiaceae.</title>
        <authorList>
            <person name="Aviles F.A."/>
            <person name="Meyer T.E."/>
            <person name="Kyndt J.A."/>
        </authorList>
    </citation>
    <scope>NUCLEOTIDE SEQUENCE [LARGE SCALE GENOMIC DNA]</scope>
    <source>
        <strain evidence="11 12">DSM 11518</strain>
    </source>
</reference>
<dbReference type="Proteomes" id="UP000483379">
    <property type="component" value="Unassembled WGS sequence"/>
</dbReference>
<dbReference type="GO" id="GO:0050897">
    <property type="term" value="F:cobalt ion binding"/>
    <property type="evidence" value="ECO:0007669"/>
    <property type="project" value="UniProtKB-UniRule"/>
</dbReference>
<dbReference type="GO" id="GO:0050570">
    <property type="term" value="F:4-hydroxythreonine-4-phosphate dehydrogenase activity"/>
    <property type="evidence" value="ECO:0007669"/>
    <property type="project" value="UniProtKB-UniRule"/>
</dbReference>
<comment type="subcellular location">
    <subcellularLocation>
        <location evidence="10">Cytoplasm</location>
    </subcellularLocation>
</comment>
<keyword evidence="1 10" id="KW-0963">Cytoplasm</keyword>
<keyword evidence="3 10" id="KW-0862">Zinc</keyword>
<feature type="binding site" evidence="10">
    <location>
        <position position="283"/>
    </location>
    <ligand>
        <name>substrate</name>
    </ligand>
</feature>
<accession>A0A6M0JYA1</accession>
<comment type="cofactor">
    <cofactor evidence="10">
        <name>Zn(2+)</name>
        <dbReference type="ChEBI" id="CHEBI:29105"/>
    </cofactor>
    <cofactor evidence="10">
        <name>Mg(2+)</name>
        <dbReference type="ChEBI" id="CHEBI:18420"/>
    </cofactor>
    <cofactor evidence="10">
        <name>Co(2+)</name>
        <dbReference type="ChEBI" id="CHEBI:48828"/>
    </cofactor>
    <text evidence="10">Binds 1 divalent metal cation per subunit. Can use ions such as Zn(2+), Mg(2+) or Co(2+).</text>
</comment>
<dbReference type="AlphaFoldDB" id="A0A6M0JYA1"/>
<evidence type="ECO:0000256" key="10">
    <source>
        <dbReference type="HAMAP-Rule" id="MF_00536"/>
    </source>
</evidence>
<comment type="caution">
    <text evidence="11">The sequence shown here is derived from an EMBL/GenBank/DDBJ whole genome shotgun (WGS) entry which is preliminary data.</text>
</comment>
<dbReference type="GO" id="GO:0051287">
    <property type="term" value="F:NAD binding"/>
    <property type="evidence" value="ECO:0007669"/>
    <property type="project" value="InterPro"/>
</dbReference>
<feature type="binding site" evidence="10">
    <location>
        <position position="266"/>
    </location>
    <ligand>
        <name>a divalent metal cation</name>
        <dbReference type="ChEBI" id="CHEBI:60240"/>
        <note>ligand shared between dimeric partners</note>
    </ligand>
</feature>
<evidence type="ECO:0000313" key="12">
    <source>
        <dbReference type="Proteomes" id="UP000483379"/>
    </source>
</evidence>
<evidence type="ECO:0000256" key="5">
    <source>
        <dbReference type="ARBA" id="ARBA00022857"/>
    </source>
</evidence>
<dbReference type="InterPro" id="IPR037510">
    <property type="entry name" value="PdxA"/>
</dbReference>
<comment type="subunit">
    <text evidence="10">Homodimer.</text>
</comment>
<evidence type="ECO:0000313" key="11">
    <source>
        <dbReference type="EMBL" id="NEV62054.1"/>
    </source>
</evidence>
<dbReference type="UniPathway" id="UPA00244">
    <property type="reaction ID" value="UER00312"/>
</dbReference>
<organism evidence="11 12">
    <name type="scientific">Thiorhodococcus minor</name>
    <dbReference type="NCBI Taxonomy" id="57489"/>
    <lineage>
        <taxon>Bacteria</taxon>
        <taxon>Pseudomonadati</taxon>
        <taxon>Pseudomonadota</taxon>
        <taxon>Gammaproteobacteria</taxon>
        <taxon>Chromatiales</taxon>
        <taxon>Chromatiaceae</taxon>
        <taxon>Thiorhodococcus</taxon>
    </lineage>
</organism>
<dbReference type="GO" id="GO:0008615">
    <property type="term" value="P:pyridoxine biosynthetic process"/>
    <property type="evidence" value="ECO:0007669"/>
    <property type="project" value="UniProtKB-UniRule"/>
</dbReference>
<dbReference type="PANTHER" id="PTHR30004:SF5">
    <property type="entry name" value="4-HYDROXYTHREONINE-4-PHOSPHATE DEHYDROGENASE"/>
    <property type="match status" value="1"/>
</dbReference>
<proteinExistence type="inferred from homology"/>
<dbReference type="Pfam" id="PF04166">
    <property type="entry name" value="PdxA"/>
    <property type="match status" value="1"/>
</dbReference>
<dbReference type="GO" id="GO:0042823">
    <property type="term" value="P:pyridoxal phosphate biosynthetic process"/>
    <property type="evidence" value="ECO:0007669"/>
    <property type="project" value="UniProtKB-UniRule"/>
</dbReference>